<feature type="binding site" evidence="7">
    <location>
        <begin position="32"/>
        <end position="33"/>
    </location>
    <ligand>
        <name>N(1)-(5-phospho-beta-D-ribosyl)glycinamide</name>
        <dbReference type="ChEBI" id="CHEBI:143788"/>
    </ligand>
</feature>
<dbReference type="PANTHER" id="PTHR43055">
    <property type="entry name" value="FORMATE-DEPENDENT PHOSPHORIBOSYLGLYCINAMIDE FORMYLTRANSFERASE"/>
    <property type="match status" value="1"/>
</dbReference>
<feature type="compositionally biased region" description="Low complexity" evidence="8">
    <location>
        <begin position="516"/>
        <end position="541"/>
    </location>
</feature>
<dbReference type="AlphaFoldDB" id="A0A848L7P7"/>
<evidence type="ECO:0000313" key="11">
    <source>
        <dbReference type="Proteomes" id="UP000550729"/>
    </source>
</evidence>
<keyword evidence="2 7" id="KW-0479">Metal-binding</keyword>
<feature type="binding site" evidence="7">
    <location>
        <begin position="384"/>
        <end position="385"/>
    </location>
    <ligand>
        <name>N(1)-(5-phospho-beta-D-ribosyl)glycinamide</name>
        <dbReference type="ChEBI" id="CHEBI:143788"/>
    </ligand>
</feature>
<feature type="compositionally biased region" description="Pro residues" evidence="8">
    <location>
        <begin position="504"/>
        <end position="515"/>
    </location>
</feature>
<protein>
    <recommendedName>
        <fullName evidence="7">Formate-dependent phosphoribosylglycinamide formyltransferase</fullName>
        <ecNumber evidence="7">6.3.1.21</ecNumber>
    </recommendedName>
    <alternativeName>
        <fullName evidence="7">5'-phosphoribosylglycinamide transformylase 2</fullName>
    </alternativeName>
    <alternativeName>
        <fullName evidence="7">Formate-dependent GAR transformylase</fullName>
    </alternativeName>
    <alternativeName>
        <fullName evidence="7">GAR transformylase 2</fullName>
        <shortName evidence="7">GART 2</shortName>
    </alternativeName>
    <alternativeName>
        <fullName evidence="7">Non-folate glycinamide ribonucleotide transformylase</fullName>
    </alternativeName>
    <alternativeName>
        <fullName evidence="7">Phosphoribosylglycinamide formyltransferase 2</fullName>
    </alternativeName>
</protein>
<dbReference type="EC" id="6.3.1.21" evidence="7"/>
<dbReference type="EMBL" id="JABBNB010000025">
    <property type="protein sequence ID" value="NMO03598.1"/>
    <property type="molecule type" value="Genomic_DNA"/>
</dbReference>
<dbReference type="RefSeq" id="WP_170196105.1">
    <property type="nucleotide sequence ID" value="NZ_JABBNB010000025.1"/>
</dbReference>
<keyword evidence="4 7" id="KW-0658">Purine biosynthesis</keyword>
<feature type="binding site" evidence="7">
    <location>
        <position position="125"/>
    </location>
    <ligand>
        <name>ATP</name>
        <dbReference type="ChEBI" id="CHEBI:30616"/>
    </ligand>
</feature>
<evidence type="ECO:0000256" key="7">
    <source>
        <dbReference type="HAMAP-Rule" id="MF_01643"/>
    </source>
</evidence>
<dbReference type="Pfam" id="PF21244">
    <property type="entry name" value="PurT_C"/>
    <property type="match status" value="1"/>
</dbReference>
<feature type="binding site" evidence="7">
    <location>
        <begin position="171"/>
        <end position="176"/>
    </location>
    <ligand>
        <name>ATP</name>
        <dbReference type="ChEBI" id="CHEBI:30616"/>
    </ligand>
</feature>
<evidence type="ECO:0000256" key="3">
    <source>
        <dbReference type="ARBA" id="ARBA00022741"/>
    </source>
</evidence>
<keyword evidence="6 7" id="KW-0460">Magnesium</keyword>
<comment type="catalytic activity">
    <reaction evidence="7">
        <text>N(1)-(5-phospho-beta-D-ribosyl)glycinamide + formate + ATP = N(2)-formyl-N(1)-(5-phospho-beta-D-ribosyl)glycinamide + ADP + phosphate + H(+)</text>
        <dbReference type="Rhea" id="RHEA:24829"/>
        <dbReference type="ChEBI" id="CHEBI:15378"/>
        <dbReference type="ChEBI" id="CHEBI:15740"/>
        <dbReference type="ChEBI" id="CHEBI:30616"/>
        <dbReference type="ChEBI" id="CHEBI:43474"/>
        <dbReference type="ChEBI" id="CHEBI:143788"/>
        <dbReference type="ChEBI" id="CHEBI:147286"/>
        <dbReference type="ChEBI" id="CHEBI:456216"/>
        <dbReference type="EC" id="6.3.1.21"/>
    </reaction>
</comment>
<dbReference type="GO" id="GO:0005829">
    <property type="term" value="C:cytosol"/>
    <property type="evidence" value="ECO:0007669"/>
    <property type="project" value="TreeGrafter"/>
</dbReference>
<comment type="pathway">
    <text evidence="7">Purine metabolism; IMP biosynthesis via de novo pathway; N(2)-formyl-N(1)-(5-phospho-D-ribosyl)glycinamide from N(1)-(5-phospho-D-ribosyl)glycinamide (formate route): step 1/1.</text>
</comment>
<accession>A0A848L7P7</accession>
<keyword evidence="3 7" id="KW-0547">Nucleotide-binding</keyword>
<dbReference type="InterPro" id="IPR011761">
    <property type="entry name" value="ATP-grasp"/>
</dbReference>
<dbReference type="InterPro" id="IPR054350">
    <property type="entry name" value="PurT/PurK_preATP-grasp"/>
</dbReference>
<evidence type="ECO:0000256" key="8">
    <source>
        <dbReference type="SAM" id="MobiDB-lite"/>
    </source>
</evidence>
<dbReference type="GO" id="GO:0006189">
    <property type="term" value="P:'de novo' IMP biosynthetic process"/>
    <property type="evidence" value="ECO:0007669"/>
    <property type="project" value="UniProtKB-UniRule"/>
</dbReference>
<dbReference type="GO" id="GO:0005524">
    <property type="term" value="F:ATP binding"/>
    <property type="evidence" value="ECO:0007669"/>
    <property type="project" value="UniProtKB-UniRule"/>
</dbReference>
<dbReference type="UniPathway" id="UPA00074">
    <property type="reaction ID" value="UER00127"/>
</dbReference>
<keyword evidence="5 7" id="KW-0067">ATP-binding</keyword>
<dbReference type="Pfam" id="PF02222">
    <property type="entry name" value="ATP-grasp"/>
    <property type="match status" value="1"/>
</dbReference>
<dbReference type="InterPro" id="IPR003135">
    <property type="entry name" value="ATP-grasp_carboxylate-amine"/>
</dbReference>
<dbReference type="InterPro" id="IPR048740">
    <property type="entry name" value="PurT_C"/>
</dbReference>
<evidence type="ECO:0000256" key="1">
    <source>
        <dbReference type="ARBA" id="ARBA00022598"/>
    </source>
</evidence>
<keyword evidence="1 7" id="KW-0436">Ligase</keyword>
<dbReference type="Gene3D" id="3.40.50.20">
    <property type="match status" value="1"/>
</dbReference>
<dbReference type="Proteomes" id="UP000550729">
    <property type="component" value="Unassembled WGS sequence"/>
</dbReference>
<comment type="similarity">
    <text evidence="7">Belongs to the PurK/PurT family.</text>
</comment>
<feature type="region of interest" description="Disordered" evidence="8">
    <location>
        <begin position="435"/>
        <end position="597"/>
    </location>
</feature>
<feature type="domain" description="ATP-grasp" evidence="9">
    <location>
        <begin position="130"/>
        <end position="330"/>
    </location>
</feature>
<comment type="function">
    <text evidence="7">Involved in the de novo purine biosynthesis. Catalyzes the transfer of formate to 5-phospho-ribosyl-glycinamide (GAR), producing 5-phospho-ribosyl-N-formylglycinamide (FGAR). Formate is provided by PurU via hydrolysis of 10-formyl-tetrahydrofolate.</text>
</comment>
<evidence type="ECO:0000256" key="4">
    <source>
        <dbReference type="ARBA" id="ARBA00022755"/>
    </source>
</evidence>
<reference evidence="10 11" key="1">
    <citation type="submission" date="2020-04" db="EMBL/GenBank/DDBJ databases">
        <title>Gordonia sp. nov. TBRC 11910.</title>
        <authorList>
            <person name="Suriyachadkun C."/>
        </authorList>
    </citation>
    <scope>NUCLEOTIDE SEQUENCE [LARGE SCALE GENOMIC DNA]</scope>
    <source>
        <strain evidence="10 11">TBRC 11910</strain>
    </source>
</reference>
<keyword evidence="10" id="KW-0808">Transferase</keyword>
<dbReference type="GO" id="GO:0000287">
    <property type="term" value="F:magnesium ion binding"/>
    <property type="evidence" value="ECO:0007669"/>
    <property type="project" value="UniProtKB-UniRule"/>
</dbReference>
<feature type="binding site" evidence="7">
    <location>
        <position position="92"/>
    </location>
    <ligand>
        <name>N(1)-(5-phospho-beta-D-ribosyl)glycinamide</name>
        <dbReference type="ChEBI" id="CHEBI:143788"/>
    </ligand>
</feature>
<dbReference type="GO" id="GO:0004644">
    <property type="term" value="F:phosphoribosylglycinamide formyltransferase activity"/>
    <property type="evidence" value="ECO:0007669"/>
    <property type="project" value="UniProtKB-UniRule"/>
</dbReference>
<feature type="binding site" evidence="7">
    <location>
        <position position="377"/>
    </location>
    <ligand>
        <name>N(1)-(5-phospho-beta-D-ribosyl)glycinamide</name>
        <dbReference type="ChEBI" id="CHEBI:143788"/>
    </ligand>
</feature>
<evidence type="ECO:0000256" key="2">
    <source>
        <dbReference type="ARBA" id="ARBA00022723"/>
    </source>
</evidence>
<dbReference type="Pfam" id="PF22660">
    <property type="entry name" value="RS_preATP-grasp-like"/>
    <property type="match status" value="1"/>
</dbReference>
<proteinExistence type="inferred from homology"/>
<feature type="binding site" evidence="7">
    <location>
        <begin position="206"/>
        <end position="209"/>
    </location>
    <ligand>
        <name>ATP</name>
        <dbReference type="ChEBI" id="CHEBI:30616"/>
    </ligand>
</feature>
<dbReference type="SUPFAM" id="SSF51246">
    <property type="entry name" value="Rudiment single hybrid motif"/>
    <property type="match status" value="1"/>
</dbReference>
<dbReference type="HAMAP" id="MF_01643">
    <property type="entry name" value="PurT"/>
    <property type="match status" value="1"/>
</dbReference>
<evidence type="ECO:0000313" key="10">
    <source>
        <dbReference type="EMBL" id="NMO03598.1"/>
    </source>
</evidence>
<dbReference type="InterPro" id="IPR011054">
    <property type="entry name" value="Rudment_hybrid_motif"/>
</dbReference>
<gene>
    <name evidence="7 10" type="primary">purT</name>
    <name evidence="10" type="ORF">HH308_20490</name>
</gene>
<feature type="compositionally biased region" description="Pro residues" evidence="8">
    <location>
        <begin position="583"/>
        <end position="597"/>
    </location>
</feature>
<dbReference type="NCBIfam" id="NF006766">
    <property type="entry name" value="PRK09288.1"/>
    <property type="match status" value="1"/>
</dbReference>
<feature type="binding site" evidence="7">
    <location>
        <position position="289"/>
    </location>
    <ligand>
        <name>Mg(2+)</name>
        <dbReference type="ChEBI" id="CHEBI:18420"/>
    </ligand>
</feature>
<feature type="compositionally biased region" description="Pro residues" evidence="8">
    <location>
        <begin position="474"/>
        <end position="495"/>
    </location>
</feature>
<dbReference type="PANTHER" id="PTHR43055:SF1">
    <property type="entry name" value="FORMATE-DEPENDENT PHOSPHORIBOSYLGLYCINAMIDE FORMYLTRANSFERASE"/>
    <property type="match status" value="1"/>
</dbReference>
<feature type="binding site" evidence="7">
    <location>
        <position position="214"/>
    </location>
    <ligand>
        <name>ATP</name>
        <dbReference type="ChEBI" id="CHEBI:30616"/>
    </ligand>
</feature>
<comment type="subunit">
    <text evidence="7">Homodimer.</text>
</comment>
<keyword evidence="11" id="KW-1185">Reference proteome</keyword>
<feature type="binding site" evidence="7">
    <location>
        <position position="166"/>
    </location>
    <ligand>
        <name>ATP</name>
        <dbReference type="ChEBI" id="CHEBI:30616"/>
    </ligand>
</feature>
<dbReference type="Gene3D" id="3.30.1490.20">
    <property type="entry name" value="ATP-grasp fold, A domain"/>
    <property type="match status" value="1"/>
</dbReference>
<organism evidence="10 11">
    <name type="scientific">Gordonia asplenii</name>
    <dbReference type="NCBI Taxonomy" id="2725283"/>
    <lineage>
        <taxon>Bacteria</taxon>
        <taxon>Bacillati</taxon>
        <taxon>Actinomycetota</taxon>
        <taxon>Actinomycetes</taxon>
        <taxon>Mycobacteriales</taxon>
        <taxon>Gordoniaceae</taxon>
        <taxon>Gordonia</taxon>
    </lineage>
</organism>
<dbReference type="InterPro" id="IPR005862">
    <property type="entry name" value="PurT"/>
</dbReference>
<evidence type="ECO:0000259" key="9">
    <source>
        <dbReference type="PROSITE" id="PS50975"/>
    </source>
</evidence>
<evidence type="ECO:0000256" key="5">
    <source>
        <dbReference type="ARBA" id="ARBA00022840"/>
    </source>
</evidence>
<dbReference type="NCBIfam" id="TIGR01142">
    <property type="entry name" value="purT"/>
    <property type="match status" value="1"/>
</dbReference>
<dbReference type="SUPFAM" id="SSF52440">
    <property type="entry name" value="PreATP-grasp domain"/>
    <property type="match status" value="1"/>
</dbReference>
<dbReference type="Gene3D" id="3.30.470.20">
    <property type="entry name" value="ATP-grasp fold, B domain"/>
    <property type="match status" value="1"/>
</dbReference>
<dbReference type="PROSITE" id="PS50975">
    <property type="entry name" value="ATP_GRASP"/>
    <property type="match status" value="1"/>
</dbReference>
<feature type="binding site" evidence="7">
    <location>
        <position position="308"/>
    </location>
    <ligand>
        <name>N(1)-(5-phospho-beta-D-ribosyl)glycinamide</name>
        <dbReference type="ChEBI" id="CHEBI:143788"/>
    </ligand>
</feature>
<name>A0A848L7P7_9ACTN</name>
<evidence type="ECO:0000256" key="6">
    <source>
        <dbReference type="ARBA" id="ARBA00022842"/>
    </source>
</evidence>
<dbReference type="InterPro" id="IPR013815">
    <property type="entry name" value="ATP_grasp_subdomain_1"/>
</dbReference>
<sequence length="597" mass="61690">MTAPRRDATPPAVLGTPLTDAATKVLLLGSGELGKEVAIAFQRLGVEVIAVDRYADAPAQHVAHHSAVIDMTDPDQVIDVVEKFQPDFVVPEIEAIATDALVEVERRGLAEVIPTAHAVVTTMNREGIRRLADEQLGLPVSPYLFVDSLDELTEAAGEIGFPCVVKPVMSSSGKGQSIVRSADEVPAAWETATTGARVASTRLIVEGYIEFDYEITLLTVRAIDPATGRLSTHFCAPIGHFQVNGDYVESWQPHEMNSFALGSATSIAARIATALGDGKLGGRGIFGVELFVKGDDVYFSEVSPRPHDTGLVTLATQRLSEFEMHARAILGLPVDVTLASPGASAVIYGQLDEKGIGFTNVAAALAIPETDIRLFGKPESFHRRRMGVVTATADDVATARKRAVAAASLVNPVSTADGKDAAEATAVATVVAPPSPTAKQSLVKPPAGQEAPSPDEPTEPYPVMQATQAHPSPSHQPRPTGPTPAGPAPAGPAPVNPQGAGPNPQGPPPGAPRPVAPGVGQPPSVQPSRQRPPQGPNAGPNAGPPNSPLPNGRTPMVQPHRPGPPAGAAGRGPNGAAQAGPGPSGPRRPVPPSAGSR</sequence>
<dbReference type="InterPro" id="IPR016185">
    <property type="entry name" value="PreATP-grasp_dom_sf"/>
</dbReference>
<dbReference type="SUPFAM" id="SSF56059">
    <property type="entry name" value="Glutathione synthetase ATP-binding domain-like"/>
    <property type="match status" value="1"/>
</dbReference>
<dbReference type="GO" id="GO:0043815">
    <property type="term" value="F:phosphoribosylglycinamide formyltransferase 2 activity"/>
    <property type="evidence" value="ECO:0007669"/>
    <property type="project" value="UniProtKB-UniRule"/>
</dbReference>
<feature type="binding site" evidence="7">
    <location>
        <position position="301"/>
    </location>
    <ligand>
        <name>Mg(2+)</name>
        <dbReference type="ChEBI" id="CHEBI:18420"/>
    </ligand>
</feature>
<comment type="caution">
    <text evidence="10">The sequence shown here is derived from an EMBL/GenBank/DDBJ whole genome shotgun (WGS) entry which is preliminary data.</text>
</comment>